<evidence type="ECO:0000313" key="2">
    <source>
        <dbReference type="EMBL" id="SFN51347.1"/>
    </source>
</evidence>
<feature type="domain" description="N-acetyltransferase" evidence="1">
    <location>
        <begin position="15"/>
        <end position="158"/>
    </location>
</feature>
<sequence>MTQKFDTVSLSKCKSAIPVIAQWFCYQWSDWYGPEGPGDAIADLEEWADGDALPLARLALSPDGEPLGIVALKNEGLGEEYGFGPFLSAFYVPSVHRRRGVGFALISAVEEAARDHGLGVIYCTTDGARSLIEKACWENTGLTSPSERGLLTIYRRSL</sequence>
<gene>
    <name evidence="2" type="ORF">SAMN04488056_101145</name>
</gene>
<accession>A0A1I4ZMC7</accession>
<dbReference type="InterPro" id="IPR016181">
    <property type="entry name" value="Acyl_CoA_acyltransferase"/>
</dbReference>
<dbReference type="PROSITE" id="PS51186">
    <property type="entry name" value="GNAT"/>
    <property type="match status" value="1"/>
</dbReference>
<protein>
    <submittedName>
        <fullName evidence="2">Acetyltransferase (GNAT) family protein</fullName>
    </submittedName>
</protein>
<dbReference type="Proteomes" id="UP000199236">
    <property type="component" value="Unassembled WGS sequence"/>
</dbReference>
<organism evidence="2 3">
    <name type="scientific">Cohaesibacter marisflavi</name>
    <dbReference type="NCBI Taxonomy" id="655353"/>
    <lineage>
        <taxon>Bacteria</taxon>
        <taxon>Pseudomonadati</taxon>
        <taxon>Pseudomonadota</taxon>
        <taxon>Alphaproteobacteria</taxon>
        <taxon>Hyphomicrobiales</taxon>
        <taxon>Cohaesibacteraceae</taxon>
    </lineage>
</organism>
<dbReference type="STRING" id="655353.SAMN04488056_101145"/>
<dbReference type="Gene3D" id="3.40.630.30">
    <property type="match status" value="1"/>
</dbReference>
<dbReference type="AlphaFoldDB" id="A0A1I4ZMC7"/>
<keyword evidence="3" id="KW-1185">Reference proteome</keyword>
<dbReference type="EMBL" id="FOVR01000001">
    <property type="protein sequence ID" value="SFN51347.1"/>
    <property type="molecule type" value="Genomic_DNA"/>
</dbReference>
<dbReference type="CDD" id="cd04301">
    <property type="entry name" value="NAT_SF"/>
    <property type="match status" value="1"/>
</dbReference>
<dbReference type="GO" id="GO:0016747">
    <property type="term" value="F:acyltransferase activity, transferring groups other than amino-acyl groups"/>
    <property type="evidence" value="ECO:0007669"/>
    <property type="project" value="InterPro"/>
</dbReference>
<dbReference type="Pfam" id="PF00583">
    <property type="entry name" value="Acetyltransf_1"/>
    <property type="match status" value="1"/>
</dbReference>
<proteinExistence type="predicted"/>
<dbReference type="RefSeq" id="WP_175527851.1">
    <property type="nucleotide sequence ID" value="NZ_FOVR01000001.1"/>
</dbReference>
<name>A0A1I4ZMC7_9HYPH</name>
<evidence type="ECO:0000313" key="3">
    <source>
        <dbReference type="Proteomes" id="UP000199236"/>
    </source>
</evidence>
<evidence type="ECO:0000259" key="1">
    <source>
        <dbReference type="PROSITE" id="PS51186"/>
    </source>
</evidence>
<keyword evidence="2" id="KW-0808">Transferase</keyword>
<dbReference type="InterPro" id="IPR000182">
    <property type="entry name" value="GNAT_dom"/>
</dbReference>
<reference evidence="2 3" key="1">
    <citation type="submission" date="2016-10" db="EMBL/GenBank/DDBJ databases">
        <authorList>
            <person name="de Groot N.N."/>
        </authorList>
    </citation>
    <scope>NUCLEOTIDE SEQUENCE [LARGE SCALE GENOMIC DNA]</scope>
    <source>
        <strain evidence="2 3">CGMCC 1.9157</strain>
    </source>
</reference>
<dbReference type="SUPFAM" id="SSF55729">
    <property type="entry name" value="Acyl-CoA N-acyltransferases (Nat)"/>
    <property type="match status" value="1"/>
</dbReference>